<dbReference type="PROSITE" id="PS50164">
    <property type="entry name" value="GIY_YIG"/>
    <property type="match status" value="1"/>
</dbReference>
<dbReference type="EMBL" id="CP063065">
    <property type="protein sequence ID" value="QOQ79309.1"/>
    <property type="molecule type" value="Genomic_DNA"/>
</dbReference>
<evidence type="ECO:0000256" key="1">
    <source>
        <dbReference type="ARBA" id="ARBA00007435"/>
    </source>
</evidence>
<organism evidence="4 5">
    <name type="scientific">Aerococcus urinaeequi</name>
    <dbReference type="NCBI Taxonomy" id="51665"/>
    <lineage>
        <taxon>Bacteria</taxon>
        <taxon>Bacillati</taxon>
        <taxon>Bacillota</taxon>
        <taxon>Bacilli</taxon>
        <taxon>Lactobacillales</taxon>
        <taxon>Aerococcaceae</taxon>
        <taxon>Aerococcus</taxon>
    </lineage>
</organism>
<dbReference type="CDD" id="cd10456">
    <property type="entry name" value="GIY-YIG_UPF0213"/>
    <property type="match status" value="1"/>
</dbReference>
<evidence type="ECO:0000313" key="4">
    <source>
        <dbReference type="EMBL" id="QOQ79309.1"/>
    </source>
</evidence>
<reference evidence="4 5" key="1">
    <citation type="submission" date="2020-10" db="EMBL/GenBank/DDBJ databases">
        <title>Plasmid carrying two tetracycline resistance determinant.</title>
        <authorList>
            <person name="Yang Q."/>
        </authorList>
    </citation>
    <scope>NUCLEOTIDE SEQUENCE [LARGE SCALE GENOMIC DNA]</scope>
    <source>
        <strain evidence="4 5">T43</strain>
    </source>
</reference>
<gene>
    <name evidence="4" type="ORF">IMX20_00895</name>
</gene>
<accession>A0A7M1KWB4</accession>
<comment type="similarity">
    <text evidence="1">Belongs to the UPF0213 family.</text>
</comment>
<dbReference type="InterPro" id="IPR035901">
    <property type="entry name" value="GIY-YIG_endonuc_sf"/>
</dbReference>
<dbReference type="Pfam" id="PF01541">
    <property type="entry name" value="GIY-YIG"/>
    <property type="match status" value="1"/>
</dbReference>
<proteinExistence type="inferred from homology"/>
<feature type="compositionally biased region" description="Basic and acidic residues" evidence="2">
    <location>
        <begin position="1"/>
        <end position="16"/>
    </location>
</feature>
<dbReference type="SUPFAM" id="SSF82771">
    <property type="entry name" value="GIY-YIG endonuclease"/>
    <property type="match status" value="1"/>
</dbReference>
<name>A0A7M1KWB4_9LACT</name>
<dbReference type="InterPro" id="IPR050190">
    <property type="entry name" value="UPF0213_domain"/>
</dbReference>
<dbReference type="PANTHER" id="PTHR34477">
    <property type="entry name" value="UPF0213 PROTEIN YHBQ"/>
    <property type="match status" value="1"/>
</dbReference>
<evidence type="ECO:0000256" key="2">
    <source>
        <dbReference type="SAM" id="MobiDB-lite"/>
    </source>
</evidence>
<evidence type="ECO:0000259" key="3">
    <source>
        <dbReference type="PROSITE" id="PS50164"/>
    </source>
</evidence>
<protein>
    <submittedName>
        <fullName evidence="4">GIY-YIG nuclease family protein</fullName>
    </submittedName>
</protein>
<feature type="domain" description="GIY-YIG" evidence="3">
    <location>
        <begin position="49"/>
        <end position="126"/>
    </location>
</feature>
<sequence>MANKSEESHKKDEIGKINKTPQNAHKSDLEDGLERGADKAPAEVEKATKLHYFYVLACSDNTLYTGYTTDPDRREMVHNQGKGAKYTQAAGRRPVHMVYSKPFTSKSRAMSAEYRFKQLTRRQKEGFLKEKGVSQVWPPKMWTERVSDSLEGNLPFLPEEVVTDKNEE</sequence>
<feature type="region of interest" description="Disordered" evidence="2">
    <location>
        <begin position="1"/>
        <end position="41"/>
    </location>
</feature>
<dbReference type="Proteomes" id="UP000595091">
    <property type="component" value="Chromosome"/>
</dbReference>
<evidence type="ECO:0000313" key="5">
    <source>
        <dbReference type="Proteomes" id="UP000595091"/>
    </source>
</evidence>
<dbReference type="Gene3D" id="3.40.1440.10">
    <property type="entry name" value="GIY-YIG endonuclease"/>
    <property type="match status" value="1"/>
</dbReference>
<dbReference type="InterPro" id="IPR000305">
    <property type="entry name" value="GIY-YIG_endonuc"/>
</dbReference>
<dbReference type="RefSeq" id="WP_197558605.1">
    <property type="nucleotide sequence ID" value="NZ_CP063065.1"/>
</dbReference>
<dbReference type="AlphaFoldDB" id="A0A7M1KWB4"/>
<dbReference type="PANTHER" id="PTHR34477:SF1">
    <property type="entry name" value="UPF0213 PROTEIN YHBQ"/>
    <property type="match status" value="1"/>
</dbReference>
<feature type="compositionally biased region" description="Basic and acidic residues" evidence="2">
    <location>
        <begin position="25"/>
        <end position="41"/>
    </location>
</feature>